<dbReference type="EMBL" id="JANQDX010000014">
    <property type="protein sequence ID" value="KAL0912479.1"/>
    <property type="molecule type" value="Genomic_DNA"/>
</dbReference>
<dbReference type="Proteomes" id="UP001552299">
    <property type="component" value="Unassembled WGS sequence"/>
</dbReference>
<evidence type="ECO:0000313" key="2">
    <source>
        <dbReference type="EMBL" id="KAL0912479.1"/>
    </source>
</evidence>
<name>A0ABD0UI01_DENTH</name>
<dbReference type="PANTHER" id="PTHR22814:SF336">
    <property type="entry name" value="HEAVY METAL-ASSOCIATED ISOPRENYLATED PLANT PROTEIN 23"/>
    <property type="match status" value="1"/>
</dbReference>
<keyword evidence="1" id="KW-0479">Metal-binding</keyword>
<dbReference type="Gene3D" id="3.30.70.100">
    <property type="match status" value="1"/>
</dbReference>
<evidence type="ECO:0008006" key="4">
    <source>
        <dbReference type="Google" id="ProtNLM"/>
    </source>
</evidence>
<accession>A0ABD0UI01</accession>
<comment type="caution">
    <text evidence="2">The sequence shown here is derived from an EMBL/GenBank/DDBJ whole genome shotgun (WGS) entry which is preliminary data.</text>
</comment>
<dbReference type="AlphaFoldDB" id="A0ABD0UI01"/>
<sequence length="227" mass="25516">MGYLSSLLPCGYSNKKRKKAFQTVELKVKMDCDGCEYKTCLIVAGVHSVEINRKLNKVTVTGYVEPNRVLKRVQSTGKKAEIWPYVPYNLVTNPYVTGTYDKKAPPGYVRKGEATQVPSLAIREEDQFTNLFSDDNPNACSIIIGELFLFELFIHVRLSSTFVATRQRQSSSSSPTSIATRQRSRHLHQRMSLASVIVITNVQSPASVAISFFCRSIRRELLDKLAC</sequence>
<dbReference type="InterPro" id="IPR006121">
    <property type="entry name" value="HMA_dom"/>
</dbReference>
<gene>
    <name evidence="2" type="ORF">M5K25_018452</name>
</gene>
<protein>
    <recommendedName>
        <fullName evidence="4">HMA domain-containing protein</fullName>
    </recommendedName>
</protein>
<evidence type="ECO:0000256" key="1">
    <source>
        <dbReference type="ARBA" id="ARBA00022723"/>
    </source>
</evidence>
<dbReference type="CDD" id="cd00371">
    <property type="entry name" value="HMA"/>
    <property type="match status" value="1"/>
</dbReference>
<dbReference type="GO" id="GO:0046872">
    <property type="term" value="F:metal ion binding"/>
    <property type="evidence" value="ECO:0007669"/>
    <property type="project" value="UniProtKB-KW"/>
</dbReference>
<dbReference type="PANTHER" id="PTHR22814">
    <property type="entry name" value="COPPER TRANSPORT PROTEIN ATOX1-RELATED"/>
    <property type="match status" value="1"/>
</dbReference>
<dbReference type="SUPFAM" id="SSF55008">
    <property type="entry name" value="HMA, heavy metal-associated domain"/>
    <property type="match status" value="1"/>
</dbReference>
<evidence type="ECO:0000313" key="3">
    <source>
        <dbReference type="Proteomes" id="UP001552299"/>
    </source>
</evidence>
<organism evidence="2 3">
    <name type="scientific">Dendrobium thyrsiflorum</name>
    <name type="common">Pinecone-like raceme dendrobium</name>
    <name type="synonym">Orchid</name>
    <dbReference type="NCBI Taxonomy" id="117978"/>
    <lineage>
        <taxon>Eukaryota</taxon>
        <taxon>Viridiplantae</taxon>
        <taxon>Streptophyta</taxon>
        <taxon>Embryophyta</taxon>
        <taxon>Tracheophyta</taxon>
        <taxon>Spermatophyta</taxon>
        <taxon>Magnoliopsida</taxon>
        <taxon>Liliopsida</taxon>
        <taxon>Asparagales</taxon>
        <taxon>Orchidaceae</taxon>
        <taxon>Epidendroideae</taxon>
        <taxon>Malaxideae</taxon>
        <taxon>Dendrobiinae</taxon>
        <taxon>Dendrobium</taxon>
    </lineage>
</organism>
<dbReference type="InterPro" id="IPR036163">
    <property type="entry name" value="HMA_dom_sf"/>
</dbReference>
<proteinExistence type="predicted"/>
<reference evidence="2 3" key="1">
    <citation type="journal article" date="2024" name="Plant Biotechnol. J.">
        <title>Dendrobium thyrsiflorum genome and its molecular insights into genes involved in important horticultural traits.</title>
        <authorList>
            <person name="Chen B."/>
            <person name="Wang J.Y."/>
            <person name="Zheng P.J."/>
            <person name="Li K.L."/>
            <person name="Liang Y.M."/>
            <person name="Chen X.F."/>
            <person name="Zhang C."/>
            <person name="Zhao X."/>
            <person name="He X."/>
            <person name="Zhang G.Q."/>
            <person name="Liu Z.J."/>
            <person name="Xu Q."/>
        </authorList>
    </citation>
    <scope>NUCLEOTIDE SEQUENCE [LARGE SCALE GENOMIC DNA]</scope>
    <source>
        <strain evidence="2">GZMU011</strain>
    </source>
</reference>
<keyword evidence="3" id="KW-1185">Reference proteome</keyword>